<keyword evidence="7" id="KW-1185">Reference proteome</keyword>
<reference evidence="6 7" key="1">
    <citation type="journal article" date="2019" name="Anaerobe">
        <title>Detection of Robinsoniella peoriensis in multiple bone samples of a trauma patient.</title>
        <authorList>
            <person name="Schrottner P."/>
            <person name="Hartwich K."/>
            <person name="Bunk B."/>
            <person name="Schober I."/>
            <person name="Helbig S."/>
            <person name="Rudolph W.W."/>
            <person name="Gunzer F."/>
        </authorList>
    </citation>
    <scope>NUCLEOTIDE SEQUENCE [LARGE SCALE GENOMIC DNA]</scope>
    <source>
        <strain evidence="6 7">DSM 106044</strain>
    </source>
</reference>
<feature type="chain" id="PRO_5039609100" evidence="5">
    <location>
        <begin position="23"/>
        <end position="455"/>
    </location>
</feature>
<gene>
    <name evidence="6" type="primary">msmE_15</name>
    <name evidence="6" type="ORF">DSM106044_02292</name>
</gene>
<dbReference type="PROSITE" id="PS51257">
    <property type="entry name" value="PROKAR_LIPOPROTEIN"/>
    <property type="match status" value="1"/>
</dbReference>
<evidence type="ECO:0000313" key="6">
    <source>
        <dbReference type="EMBL" id="TLD00825.1"/>
    </source>
</evidence>
<dbReference type="InterPro" id="IPR050490">
    <property type="entry name" value="Bact_solute-bd_prot1"/>
</dbReference>
<feature type="signal peptide" evidence="5">
    <location>
        <begin position="1"/>
        <end position="22"/>
    </location>
</feature>
<evidence type="ECO:0000313" key="7">
    <source>
        <dbReference type="Proteomes" id="UP000306509"/>
    </source>
</evidence>
<dbReference type="PROSITE" id="PS01037">
    <property type="entry name" value="SBP_BACTERIAL_1"/>
    <property type="match status" value="1"/>
</dbReference>
<evidence type="ECO:0000256" key="3">
    <source>
        <dbReference type="ARBA" id="ARBA00022729"/>
    </source>
</evidence>
<evidence type="ECO:0000256" key="1">
    <source>
        <dbReference type="ARBA" id="ARBA00008520"/>
    </source>
</evidence>
<dbReference type="InterPro" id="IPR006059">
    <property type="entry name" value="SBP"/>
</dbReference>
<feature type="region of interest" description="Disordered" evidence="4">
    <location>
        <begin position="40"/>
        <end position="63"/>
    </location>
</feature>
<keyword evidence="2" id="KW-0813">Transport</keyword>
<evidence type="ECO:0000256" key="2">
    <source>
        <dbReference type="ARBA" id="ARBA00022448"/>
    </source>
</evidence>
<proteinExistence type="inferred from homology"/>
<dbReference type="PANTHER" id="PTHR43649:SF29">
    <property type="entry name" value="OSMOPROTECTIVE COMPOUNDS-BINDING PROTEIN GGTB"/>
    <property type="match status" value="1"/>
</dbReference>
<dbReference type="Gene3D" id="3.40.190.10">
    <property type="entry name" value="Periplasmic binding protein-like II"/>
    <property type="match status" value="2"/>
</dbReference>
<accession>A0A4U8Q7D5</accession>
<protein>
    <submittedName>
        <fullName evidence="6">Multiple sugar-binding protein</fullName>
    </submittedName>
</protein>
<comment type="similarity">
    <text evidence="1">Belongs to the bacterial solute-binding protein 1 family.</text>
</comment>
<dbReference type="AlphaFoldDB" id="A0A4U8Q7D5"/>
<sequence length="455" mass="50068" precursor="true">MKRKAALAMAVCMAAWMLTGCGGPKEAGKAGETNAGIAQTDTAADMKSGEVKSENAESQEAKAGNDAEEVVVKIFHHIGEQDGRDQLDKIIEKLESENPGIKYEAQGIDFSQFGTMLKTKIAGGDAPDIIMGRPRVYADLIEAGHIADLSDQPFLENLSDTTLSSMKVDGKVYGIPLSLGGMGIFYNREVFEKYGVEVPKSHKDLLAAADKFEEAGIIPFAHGFKEGWTAQCDIQSDLYGYPLQQNPKMFEDIQNGTKKFADYPEFRECLQRNSERLSYEGGDDFGTDVSKARSMLINGEAAMFIGGNWDISEFINNKVDDKIGFFATPNTNDSEPVQGLAPDGSFMLYSKSEHKEEALKFLEFWSSEEAFTIWNVNGSNIPCSLDASTDGVSPLVADIMEIARNGKTYNYESEPVFSGQFDSTFRAWQEEFAADPDRDVDTYIQKLDDELGAIK</sequence>
<dbReference type="PANTHER" id="PTHR43649">
    <property type="entry name" value="ARABINOSE-BINDING PROTEIN-RELATED"/>
    <property type="match status" value="1"/>
</dbReference>
<dbReference type="SUPFAM" id="SSF53850">
    <property type="entry name" value="Periplasmic binding protein-like II"/>
    <property type="match status" value="1"/>
</dbReference>
<evidence type="ECO:0000256" key="4">
    <source>
        <dbReference type="SAM" id="MobiDB-lite"/>
    </source>
</evidence>
<name>A0A4U8Q7D5_9FIRM</name>
<dbReference type="Pfam" id="PF01547">
    <property type="entry name" value="SBP_bac_1"/>
    <property type="match status" value="1"/>
</dbReference>
<feature type="compositionally biased region" description="Basic and acidic residues" evidence="4">
    <location>
        <begin position="47"/>
        <end position="63"/>
    </location>
</feature>
<dbReference type="RefSeq" id="WP_138002460.1">
    <property type="nucleotide sequence ID" value="NZ_QGQD01000046.1"/>
</dbReference>
<keyword evidence="3 5" id="KW-0732">Signal</keyword>
<organism evidence="6 7">
    <name type="scientific">Robinsoniella peoriensis</name>
    <dbReference type="NCBI Taxonomy" id="180332"/>
    <lineage>
        <taxon>Bacteria</taxon>
        <taxon>Bacillati</taxon>
        <taxon>Bacillota</taxon>
        <taxon>Clostridia</taxon>
        <taxon>Lachnospirales</taxon>
        <taxon>Lachnospiraceae</taxon>
        <taxon>Robinsoniella</taxon>
    </lineage>
</organism>
<comment type="caution">
    <text evidence="6">The sequence shown here is derived from an EMBL/GenBank/DDBJ whole genome shotgun (WGS) entry which is preliminary data.</text>
</comment>
<dbReference type="Proteomes" id="UP000306509">
    <property type="component" value="Unassembled WGS sequence"/>
</dbReference>
<evidence type="ECO:0000256" key="5">
    <source>
        <dbReference type="SAM" id="SignalP"/>
    </source>
</evidence>
<dbReference type="InterPro" id="IPR006061">
    <property type="entry name" value="SBP_1_CS"/>
</dbReference>
<dbReference type="EMBL" id="QGQD01000046">
    <property type="protein sequence ID" value="TLD00825.1"/>
    <property type="molecule type" value="Genomic_DNA"/>
</dbReference>
<dbReference type="GO" id="GO:0055085">
    <property type="term" value="P:transmembrane transport"/>
    <property type="evidence" value="ECO:0007669"/>
    <property type="project" value="InterPro"/>
</dbReference>